<dbReference type="PANTHER" id="PTHR42850:SF4">
    <property type="entry name" value="ZINC-DEPENDENT ENDOPOLYPHOSPHATASE"/>
    <property type="match status" value="1"/>
</dbReference>
<gene>
    <name evidence="2" type="ORF">C7455_101251</name>
</gene>
<accession>A0A316GMJ4</accession>
<comment type="caution">
    <text evidence="2">The sequence shown here is derived from an EMBL/GenBank/DDBJ whole genome shotgun (WGS) entry which is preliminary data.</text>
</comment>
<dbReference type="PANTHER" id="PTHR42850">
    <property type="entry name" value="METALLOPHOSPHOESTERASE"/>
    <property type="match status" value="1"/>
</dbReference>
<dbReference type="Pfam" id="PF00149">
    <property type="entry name" value="Metallophos"/>
    <property type="match status" value="1"/>
</dbReference>
<dbReference type="GO" id="GO:0008803">
    <property type="term" value="F:bis(5'-nucleosyl)-tetraphosphatase (symmetrical) activity"/>
    <property type="evidence" value="ECO:0007669"/>
    <property type="project" value="TreeGrafter"/>
</dbReference>
<dbReference type="InterPro" id="IPR050126">
    <property type="entry name" value="Ap4A_hydrolase"/>
</dbReference>
<evidence type="ECO:0000259" key="1">
    <source>
        <dbReference type="Pfam" id="PF00149"/>
    </source>
</evidence>
<evidence type="ECO:0000313" key="3">
    <source>
        <dbReference type="Proteomes" id="UP000245708"/>
    </source>
</evidence>
<reference evidence="2 3" key="1">
    <citation type="submission" date="2018-05" db="EMBL/GenBank/DDBJ databases">
        <title>Genomic Encyclopedia of Type Strains, Phase IV (KMG-IV): sequencing the most valuable type-strain genomes for metagenomic binning, comparative biology and taxonomic classification.</title>
        <authorList>
            <person name="Goeker M."/>
        </authorList>
    </citation>
    <scope>NUCLEOTIDE SEQUENCE [LARGE SCALE GENOMIC DNA]</scope>
    <source>
        <strain evidence="2 3">DSM 16097</strain>
    </source>
</reference>
<dbReference type="AlphaFoldDB" id="A0A316GMJ4"/>
<dbReference type="CDD" id="cd00144">
    <property type="entry name" value="MPP_PPP_family"/>
    <property type="match status" value="1"/>
</dbReference>
<protein>
    <submittedName>
        <fullName evidence="2">Serine/threonine protein phosphatase 1</fullName>
    </submittedName>
</protein>
<organism evidence="2 3">
    <name type="scientific">Roseicyclus mahoneyensis</name>
    <dbReference type="NCBI Taxonomy" id="164332"/>
    <lineage>
        <taxon>Bacteria</taxon>
        <taxon>Pseudomonadati</taxon>
        <taxon>Pseudomonadota</taxon>
        <taxon>Alphaproteobacteria</taxon>
        <taxon>Rhodobacterales</taxon>
        <taxon>Roseobacteraceae</taxon>
        <taxon>Roseicyclus</taxon>
    </lineage>
</organism>
<dbReference type="GO" id="GO:0110154">
    <property type="term" value="P:RNA decapping"/>
    <property type="evidence" value="ECO:0007669"/>
    <property type="project" value="TreeGrafter"/>
</dbReference>
<feature type="domain" description="Calcineurin-like phosphoesterase" evidence="1">
    <location>
        <begin position="13"/>
        <end position="210"/>
    </location>
</feature>
<keyword evidence="3" id="KW-1185">Reference proteome</keyword>
<dbReference type="InterPro" id="IPR029052">
    <property type="entry name" value="Metallo-depent_PP-like"/>
</dbReference>
<proteinExistence type="predicted"/>
<dbReference type="EMBL" id="QGGW01000001">
    <property type="protein sequence ID" value="PWK62225.1"/>
    <property type="molecule type" value="Genomic_DNA"/>
</dbReference>
<evidence type="ECO:0000313" key="2">
    <source>
        <dbReference type="EMBL" id="PWK62225.1"/>
    </source>
</evidence>
<name>A0A316GMJ4_9RHOB</name>
<dbReference type="Gene3D" id="3.60.21.10">
    <property type="match status" value="1"/>
</dbReference>
<dbReference type="Proteomes" id="UP000245708">
    <property type="component" value="Unassembled WGS sequence"/>
</dbReference>
<dbReference type="GO" id="GO:0016791">
    <property type="term" value="F:phosphatase activity"/>
    <property type="evidence" value="ECO:0007669"/>
    <property type="project" value="TreeGrafter"/>
</dbReference>
<dbReference type="SUPFAM" id="SSF56300">
    <property type="entry name" value="Metallo-dependent phosphatases"/>
    <property type="match status" value="1"/>
</dbReference>
<dbReference type="GO" id="GO:0005737">
    <property type="term" value="C:cytoplasm"/>
    <property type="evidence" value="ECO:0007669"/>
    <property type="project" value="TreeGrafter"/>
</dbReference>
<sequence length="256" mass="27940">MQSAARPRFVRAMTIYAIGDIHGHLDLLRVAHDRVEADRAREGTRDAPLVHVGDLVDRGPDSRGVIALMMALVAQDDRVTVLKGNHDNMFVLFAQDIPTEDPHLRRDLSWLHPRLGGQDTLASYGIDTSLPMAEVHRQTRAMVPEAHIAFLDALPLSLVHDGVLAVHAGIRPGVPLDRQTPQDLFWIRGGFLDDVTDHGALVVHGHTTVINVELHPNRLAIDTGAAYGGPLSAVAIEGRDVYLLTDAGRKPVRPLG</sequence>
<dbReference type="InterPro" id="IPR004843">
    <property type="entry name" value="Calcineurin-like_PHP"/>
</dbReference>